<evidence type="ECO:0000313" key="2">
    <source>
        <dbReference type="Proteomes" id="UP000596742"/>
    </source>
</evidence>
<proteinExistence type="predicted"/>
<organism evidence="1 2">
    <name type="scientific">Mytilus galloprovincialis</name>
    <name type="common">Mediterranean mussel</name>
    <dbReference type="NCBI Taxonomy" id="29158"/>
    <lineage>
        <taxon>Eukaryota</taxon>
        <taxon>Metazoa</taxon>
        <taxon>Spiralia</taxon>
        <taxon>Lophotrochozoa</taxon>
        <taxon>Mollusca</taxon>
        <taxon>Bivalvia</taxon>
        <taxon>Autobranchia</taxon>
        <taxon>Pteriomorphia</taxon>
        <taxon>Mytilida</taxon>
        <taxon>Mytiloidea</taxon>
        <taxon>Mytilidae</taxon>
        <taxon>Mytilinae</taxon>
        <taxon>Mytilus</taxon>
    </lineage>
</organism>
<evidence type="ECO:0000313" key="1">
    <source>
        <dbReference type="EMBL" id="VDI58987.1"/>
    </source>
</evidence>
<dbReference type="EMBL" id="UYJE01007899">
    <property type="protein sequence ID" value="VDI58987.1"/>
    <property type="molecule type" value="Genomic_DNA"/>
</dbReference>
<gene>
    <name evidence="1" type="ORF">MGAL_10B005696</name>
</gene>
<protein>
    <submittedName>
        <fullName evidence="1">Uncharacterized protein</fullName>
    </submittedName>
</protein>
<accession>A0A8B6G5G4</accession>
<keyword evidence="2" id="KW-1185">Reference proteome</keyword>
<name>A0A8B6G5G4_MYTGA</name>
<dbReference type="AlphaFoldDB" id="A0A8B6G5G4"/>
<dbReference type="Proteomes" id="UP000596742">
    <property type="component" value="Unassembled WGS sequence"/>
</dbReference>
<dbReference type="OrthoDB" id="5971988at2759"/>
<sequence>MTNNLVFTGLHEIQEEDTEDVTQKFMLNELRITHRVELGNVHRFGHGALCLVGEEDRDRSSYDLSFTKILPEYYETHTV</sequence>
<comment type="caution">
    <text evidence="1">The sequence shown here is derived from an EMBL/GenBank/DDBJ whole genome shotgun (WGS) entry which is preliminary data.</text>
</comment>
<reference evidence="1" key="1">
    <citation type="submission" date="2018-11" db="EMBL/GenBank/DDBJ databases">
        <authorList>
            <person name="Alioto T."/>
            <person name="Alioto T."/>
        </authorList>
    </citation>
    <scope>NUCLEOTIDE SEQUENCE</scope>
</reference>